<dbReference type="SMART" id="SM00855">
    <property type="entry name" value="PGAM"/>
    <property type="match status" value="1"/>
</dbReference>
<dbReference type="STRING" id="158441.A0A226F2C8"/>
<dbReference type="SUPFAM" id="SSF69593">
    <property type="entry name" value="Glycerol-3-phosphate (1)-acyltransferase"/>
    <property type="match status" value="1"/>
</dbReference>
<dbReference type="InterPro" id="IPR029033">
    <property type="entry name" value="His_PPase_superfam"/>
</dbReference>
<gene>
    <name evidence="5" type="ORF">Fcan01_03042</name>
</gene>
<dbReference type="Gene3D" id="3.40.50.1240">
    <property type="entry name" value="Phosphoglycerate mutase-like"/>
    <property type="match status" value="1"/>
</dbReference>
<evidence type="ECO:0000259" key="4">
    <source>
        <dbReference type="SMART" id="SM00563"/>
    </source>
</evidence>
<feature type="binding site" evidence="2">
    <location>
        <position position="65"/>
    </location>
    <ligand>
        <name>substrate</name>
    </ligand>
</feature>
<sequence length="665" mass="75459">MATTGVHQHTIYFVRHGQCRGNVTGETLTPDQDVITDFGRKQADALGNHLKSVEFTQAYASNYQRAIETAKCVLDKCDEPCTSLLKMDSRIRERDLGELVGLPTKEIIKKTIAKLAEGQKFNSIEIPGGESVAEYVGRQESFFKELFDSLKSSSKPERVLVVSHGLLIRRFLVGLNDGSFPDLCVVSNWEKKCGSVVENTCCTIFNLEFPSGNEKPVLTFEKIHDKEHLKQLKADNNNAEVDHAANKSTFNVSHEEKVKFFGEVMKIPGAKEELSGCVQWASSGSRRTRTQGPNSPWEVTQIPENLQKSMTKGQQSDIIDVMLGQVNNDDLVQSTIRFGKEGGADGFQLRENSTSKYYWVLSFLDVDIDYARWLGWLFTPFVVVFVLPAFILIFLYLSSLFLYIYKWHRHRLLDAYGRDFWEAARKTLAALWDAQGWLWHGYEVDGIDNIPTDGPALIVYYHGAIPIDLYYLMSKYILYKGRLIRCVGDRFLFKIPGWSLLMEAFKVIPGTVQSCTNILKEGHVLAIAPGGVYEAQFGNSNYPLLWKSRVGFARVALDAKVPIIPMFTKNIREGYRSLSFGYRIWKWLYAKTHLPLVPIYGFFPVKMKTYLGKPIPYDPDQTPETLSVLISQSIEIMIKEHQRRPGSVLHALIERFHDSSPGKTV</sequence>
<dbReference type="Pfam" id="PF01553">
    <property type="entry name" value="Acyltransferase"/>
    <property type="match status" value="1"/>
</dbReference>
<feature type="domain" description="Phospholipid/glycerol acyltransferase" evidence="4">
    <location>
        <begin position="456"/>
        <end position="571"/>
    </location>
</feature>
<feature type="active site" description="Proton donor/acceptor" evidence="1">
    <location>
        <position position="93"/>
    </location>
</feature>
<dbReference type="PANTHER" id="PTHR22753">
    <property type="entry name" value="TRANSMEMBRANE PROTEIN 68"/>
    <property type="match status" value="1"/>
</dbReference>
<dbReference type="GO" id="GO:0016020">
    <property type="term" value="C:membrane"/>
    <property type="evidence" value="ECO:0007669"/>
    <property type="project" value="TreeGrafter"/>
</dbReference>
<reference evidence="5 6" key="1">
    <citation type="submission" date="2015-12" db="EMBL/GenBank/DDBJ databases">
        <title>The genome of Folsomia candida.</title>
        <authorList>
            <person name="Faddeeva A."/>
            <person name="Derks M.F."/>
            <person name="Anvar Y."/>
            <person name="Smit S."/>
            <person name="Van Straalen N."/>
            <person name="Roelofs D."/>
        </authorList>
    </citation>
    <scope>NUCLEOTIDE SEQUENCE [LARGE SCALE GENOMIC DNA]</scope>
    <source>
        <strain evidence="5 6">VU population</strain>
        <tissue evidence="5">Whole body</tissue>
    </source>
</reference>
<evidence type="ECO:0000256" key="2">
    <source>
        <dbReference type="PIRSR" id="PIRSR613078-2"/>
    </source>
</evidence>
<dbReference type="EMBL" id="LNIX01000001">
    <property type="protein sequence ID" value="OXA63955.1"/>
    <property type="molecule type" value="Genomic_DNA"/>
</dbReference>
<dbReference type="Pfam" id="PF00300">
    <property type="entry name" value="His_Phos_1"/>
    <property type="match status" value="1"/>
</dbReference>
<dbReference type="OrthoDB" id="44277at2759"/>
<feature type="transmembrane region" description="Helical" evidence="3">
    <location>
        <begin position="373"/>
        <end position="405"/>
    </location>
</feature>
<dbReference type="InterPro" id="IPR002123">
    <property type="entry name" value="Plipid/glycerol_acylTrfase"/>
</dbReference>
<name>A0A226F2C8_FOLCA</name>
<keyword evidence="3" id="KW-0472">Membrane</keyword>
<evidence type="ECO:0000256" key="3">
    <source>
        <dbReference type="SAM" id="Phobius"/>
    </source>
</evidence>
<protein>
    <submittedName>
        <fullName evidence="5">Transmembrane protein 68</fullName>
    </submittedName>
</protein>
<dbReference type="GO" id="GO:0016791">
    <property type="term" value="F:phosphatase activity"/>
    <property type="evidence" value="ECO:0007669"/>
    <property type="project" value="UniProtKB-ARBA"/>
</dbReference>
<organism evidence="5 6">
    <name type="scientific">Folsomia candida</name>
    <name type="common">Springtail</name>
    <dbReference type="NCBI Taxonomy" id="158441"/>
    <lineage>
        <taxon>Eukaryota</taxon>
        <taxon>Metazoa</taxon>
        <taxon>Ecdysozoa</taxon>
        <taxon>Arthropoda</taxon>
        <taxon>Hexapoda</taxon>
        <taxon>Collembola</taxon>
        <taxon>Entomobryomorpha</taxon>
        <taxon>Isotomoidea</taxon>
        <taxon>Isotomidae</taxon>
        <taxon>Proisotominae</taxon>
        <taxon>Folsomia</taxon>
    </lineage>
</organism>
<feature type="binding site" evidence="2">
    <location>
        <begin position="15"/>
        <end position="22"/>
    </location>
    <ligand>
        <name>substrate</name>
    </ligand>
</feature>
<dbReference type="CDD" id="cd07987">
    <property type="entry name" value="LPLAT_MGAT-like"/>
    <property type="match status" value="1"/>
</dbReference>
<evidence type="ECO:0000256" key="1">
    <source>
        <dbReference type="PIRSR" id="PIRSR613078-1"/>
    </source>
</evidence>
<proteinExistence type="predicted"/>
<evidence type="ECO:0000313" key="6">
    <source>
        <dbReference type="Proteomes" id="UP000198287"/>
    </source>
</evidence>
<dbReference type="AlphaFoldDB" id="A0A226F2C8"/>
<feature type="active site" description="Tele-phosphohistidine intermediate" evidence="1">
    <location>
        <position position="16"/>
    </location>
</feature>
<comment type="caution">
    <text evidence="5">The sequence shown here is derived from an EMBL/GenBank/DDBJ whole genome shotgun (WGS) entry which is preliminary data.</text>
</comment>
<accession>A0A226F2C8</accession>
<keyword evidence="3 5" id="KW-0812">Transmembrane</keyword>
<dbReference type="InterPro" id="IPR013078">
    <property type="entry name" value="His_Pase_superF_clade-1"/>
</dbReference>
<keyword evidence="6" id="KW-1185">Reference proteome</keyword>
<dbReference type="CDD" id="cd07067">
    <property type="entry name" value="HP_PGM_like"/>
    <property type="match status" value="1"/>
</dbReference>
<dbReference type="SMART" id="SM00563">
    <property type="entry name" value="PlsC"/>
    <property type="match status" value="1"/>
</dbReference>
<keyword evidence="3" id="KW-1133">Transmembrane helix</keyword>
<evidence type="ECO:0000313" key="5">
    <source>
        <dbReference type="EMBL" id="OXA63955.1"/>
    </source>
</evidence>
<dbReference type="SUPFAM" id="SSF53254">
    <property type="entry name" value="Phosphoglycerate mutase-like"/>
    <property type="match status" value="1"/>
</dbReference>
<dbReference type="GO" id="GO:0016746">
    <property type="term" value="F:acyltransferase activity"/>
    <property type="evidence" value="ECO:0007669"/>
    <property type="project" value="InterPro"/>
</dbReference>
<dbReference type="PANTHER" id="PTHR22753:SF14">
    <property type="entry name" value="MONOACYLGLYCEROL_DIACYLGLYCEROL O-ACYLTRANSFERASE"/>
    <property type="match status" value="1"/>
</dbReference>
<dbReference type="Proteomes" id="UP000198287">
    <property type="component" value="Unassembled WGS sequence"/>
</dbReference>